<feature type="compositionally biased region" description="Basic and acidic residues" evidence="1">
    <location>
        <begin position="12"/>
        <end position="25"/>
    </location>
</feature>
<reference evidence="2 3" key="1">
    <citation type="journal article" date="2016" name="Nat. Commun.">
        <title>Extremotolerant tardigrade genome and improved radiotolerance of human cultured cells by tardigrade-unique protein.</title>
        <authorList>
            <person name="Hashimoto T."/>
            <person name="Horikawa D.D."/>
            <person name="Saito Y."/>
            <person name="Kuwahara H."/>
            <person name="Kozuka-Hata H."/>
            <person name="Shin-I T."/>
            <person name="Minakuchi Y."/>
            <person name="Ohishi K."/>
            <person name="Motoyama A."/>
            <person name="Aizu T."/>
            <person name="Enomoto A."/>
            <person name="Kondo K."/>
            <person name="Tanaka S."/>
            <person name="Hara Y."/>
            <person name="Koshikawa S."/>
            <person name="Sagara H."/>
            <person name="Miura T."/>
            <person name="Yokobori S."/>
            <person name="Miyagawa K."/>
            <person name="Suzuki Y."/>
            <person name="Kubo T."/>
            <person name="Oyama M."/>
            <person name="Kohara Y."/>
            <person name="Fujiyama A."/>
            <person name="Arakawa K."/>
            <person name="Katayama T."/>
            <person name="Toyoda A."/>
            <person name="Kunieda T."/>
        </authorList>
    </citation>
    <scope>NUCLEOTIDE SEQUENCE [LARGE SCALE GENOMIC DNA]</scope>
    <source>
        <strain evidence="2 3">YOKOZUNA-1</strain>
    </source>
</reference>
<feature type="region of interest" description="Disordered" evidence="1">
    <location>
        <begin position="1"/>
        <end position="25"/>
    </location>
</feature>
<evidence type="ECO:0000313" key="2">
    <source>
        <dbReference type="EMBL" id="GAV09624.1"/>
    </source>
</evidence>
<sequence>MSDSEDEMMGCESHRSERHGEEGDVSEVTHLKDWRGAYADFYPMADGHGEFGLLSPIQASPDTLDAFVQPYHLDGYAADDEGKILLGGNGSTNQALSDRSSSSSASLSDVFDTNFMDGYLPYRRFPWW</sequence>
<comment type="caution">
    <text evidence="2">The sequence shown here is derived from an EMBL/GenBank/DDBJ whole genome shotgun (WGS) entry which is preliminary data.</text>
</comment>
<keyword evidence="3" id="KW-1185">Reference proteome</keyword>
<organism evidence="2 3">
    <name type="scientific">Ramazzottius varieornatus</name>
    <name type="common">Water bear</name>
    <name type="synonym">Tardigrade</name>
    <dbReference type="NCBI Taxonomy" id="947166"/>
    <lineage>
        <taxon>Eukaryota</taxon>
        <taxon>Metazoa</taxon>
        <taxon>Ecdysozoa</taxon>
        <taxon>Tardigrada</taxon>
        <taxon>Eutardigrada</taxon>
        <taxon>Parachela</taxon>
        <taxon>Hypsibioidea</taxon>
        <taxon>Ramazzottiidae</taxon>
        <taxon>Ramazzottius</taxon>
    </lineage>
</organism>
<dbReference type="Proteomes" id="UP000186922">
    <property type="component" value="Unassembled WGS sequence"/>
</dbReference>
<evidence type="ECO:0000256" key="1">
    <source>
        <dbReference type="SAM" id="MobiDB-lite"/>
    </source>
</evidence>
<proteinExistence type="predicted"/>
<evidence type="ECO:0000313" key="3">
    <source>
        <dbReference type="Proteomes" id="UP000186922"/>
    </source>
</evidence>
<name>A0A1D1WBL8_RAMVA</name>
<gene>
    <name evidence="2" type="primary">RvY_19128-1</name>
    <name evidence="2" type="synonym">RvY_19128.1</name>
    <name evidence="2" type="ORF">RvY_19128</name>
</gene>
<protein>
    <submittedName>
        <fullName evidence="2">Uncharacterized protein</fullName>
    </submittedName>
</protein>
<accession>A0A1D1WBL8</accession>
<dbReference type="EMBL" id="BDGG01000024">
    <property type="protein sequence ID" value="GAV09624.1"/>
    <property type="molecule type" value="Genomic_DNA"/>
</dbReference>
<dbReference type="AlphaFoldDB" id="A0A1D1WBL8"/>